<evidence type="ECO:0000313" key="8">
    <source>
        <dbReference type="Proteomes" id="UP000727407"/>
    </source>
</evidence>
<dbReference type="InterPro" id="IPR011162">
    <property type="entry name" value="MHC_I/II-like_Ag-recog"/>
</dbReference>
<evidence type="ECO:0000256" key="4">
    <source>
        <dbReference type="SAM" id="MobiDB-lite"/>
    </source>
</evidence>
<dbReference type="InterPro" id="IPR036179">
    <property type="entry name" value="Ig-like_dom_sf"/>
</dbReference>
<dbReference type="AlphaFoldDB" id="A0A8J4U181"/>
<dbReference type="InterPro" id="IPR001039">
    <property type="entry name" value="MHC_I_a_a1/a2"/>
</dbReference>
<sequence>THTLHYLYTALTPGLTDFPEFIAVGLLDGEQFMFYSSDIRTLIIKDWIKKSNSEWRSETQKMQGNQHSFDITFTTAIREFHHSEGVHTLQRMFGCELDDVTTRGNDQYGYDGEDFISLDLKTGTWTAVKPQAMNIKQTWESKGSDKYWKNFLERDCVHLLKSYTSYSRETLNRKGVATVNHSVHTYKLGTGFTPDALTDAVRAFRVTVPPEVSVFQKHSSPSPEVVCHATSFFPKALNITWQKDGEDVHEDVELRETLPNQDGSFQKRSILKVPAEELQKHTYTCVVQHSSLEKELVREVPKGGGSDGGSGGGSDEGSGGGSDGGSDGAPIAVIIAVVAALIIFVVVVAGIVVWKKKNSAFRPVPPKP</sequence>
<dbReference type="InterPro" id="IPR011161">
    <property type="entry name" value="MHC_I-like_Ag-recog"/>
</dbReference>
<keyword evidence="5" id="KW-1133">Transmembrane helix</keyword>
<dbReference type="InterPro" id="IPR003006">
    <property type="entry name" value="Ig/MHC_CS"/>
</dbReference>
<dbReference type="InterPro" id="IPR037055">
    <property type="entry name" value="MHC_I-like_Ag-recog_sf"/>
</dbReference>
<dbReference type="Proteomes" id="UP000727407">
    <property type="component" value="Unassembled WGS sequence"/>
</dbReference>
<proteinExistence type="inferred from homology"/>
<dbReference type="FunFam" id="3.30.500.10:FF:000001">
    <property type="entry name" value="H-2 class I histocompatibility antigen, alpha chain"/>
    <property type="match status" value="1"/>
</dbReference>
<dbReference type="GO" id="GO:0005615">
    <property type="term" value="C:extracellular space"/>
    <property type="evidence" value="ECO:0007669"/>
    <property type="project" value="TreeGrafter"/>
</dbReference>
<dbReference type="Gene3D" id="3.30.500.10">
    <property type="entry name" value="MHC class I-like antigen recognition-like"/>
    <property type="match status" value="1"/>
</dbReference>
<keyword evidence="8" id="KW-1185">Reference proteome</keyword>
<feature type="non-terminal residue" evidence="7">
    <location>
        <position position="368"/>
    </location>
</feature>
<dbReference type="InterPro" id="IPR013783">
    <property type="entry name" value="Ig-like_fold"/>
</dbReference>
<gene>
    <name evidence="7" type="primary">Icpu-UAA</name>
    <name evidence="7" type="ORF">DAT39_021482</name>
</gene>
<dbReference type="GO" id="GO:0009897">
    <property type="term" value="C:external side of plasma membrane"/>
    <property type="evidence" value="ECO:0007669"/>
    <property type="project" value="TreeGrafter"/>
</dbReference>
<evidence type="ECO:0000259" key="6">
    <source>
        <dbReference type="PROSITE" id="PS50835"/>
    </source>
</evidence>
<dbReference type="Gene3D" id="2.60.40.10">
    <property type="entry name" value="Immunoglobulins"/>
    <property type="match status" value="1"/>
</dbReference>
<evidence type="ECO:0000256" key="1">
    <source>
        <dbReference type="ARBA" id="ARBA00023180"/>
    </source>
</evidence>
<feature type="transmembrane region" description="Helical" evidence="5">
    <location>
        <begin position="331"/>
        <end position="354"/>
    </location>
</feature>
<dbReference type="PANTHER" id="PTHR16675:SF237">
    <property type="entry name" value="MHC CLASS I ANTIGEN TRANSCRIPT VARIANT 1-RELATED"/>
    <property type="match status" value="1"/>
</dbReference>
<dbReference type="InterPro" id="IPR003597">
    <property type="entry name" value="Ig_C1-set"/>
</dbReference>
<dbReference type="SUPFAM" id="SSF54452">
    <property type="entry name" value="MHC antigen-recognition domain"/>
    <property type="match status" value="1"/>
</dbReference>
<dbReference type="SMART" id="SM00407">
    <property type="entry name" value="IGc1"/>
    <property type="match status" value="1"/>
</dbReference>
<evidence type="ECO:0000256" key="3">
    <source>
        <dbReference type="RuleBase" id="RU004439"/>
    </source>
</evidence>
<dbReference type="CDD" id="cd07698">
    <property type="entry name" value="IgC1_MHC_I_alpha3"/>
    <property type="match status" value="1"/>
</dbReference>
<dbReference type="SUPFAM" id="SSF48726">
    <property type="entry name" value="Immunoglobulin"/>
    <property type="match status" value="1"/>
</dbReference>
<evidence type="ECO:0000256" key="2">
    <source>
        <dbReference type="ARBA" id="ARBA00023319"/>
    </source>
</evidence>
<evidence type="ECO:0000313" key="7">
    <source>
        <dbReference type="EMBL" id="KAF5888819.1"/>
    </source>
</evidence>
<name>A0A8J4U181_CLAMG</name>
<comment type="similarity">
    <text evidence="3">Belongs to the MHC class I family.</text>
</comment>
<dbReference type="EMBL" id="QNUK01000915">
    <property type="protein sequence ID" value="KAF5888819.1"/>
    <property type="molecule type" value="Genomic_DNA"/>
</dbReference>
<dbReference type="PRINTS" id="PR01638">
    <property type="entry name" value="MHCCLASSI"/>
</dbReference>
<dbReference type="InterPro" id="IPR007110">
    <property type="entry name" value="Ig-like_dom"/>
</dbReference>
<accession>A0A8J4U181</accession>
<dbReference type="InterPro" id="IPR050208">
    <property type="entry name" value="MHC_class-I_related"/>
</dbReference>
<evidence type="ECO:0000256" key="5">
    <source>
        <dbReference type="SAM" id="Phobius"/>
    </source>
</evidence>
<dbReference type="PANTHER" id="PTHR16675">
    <property type="entry name" value="MHC CLASS I-RELATED"/>
    <property type="match status" value="1"/>
</dbReference>
<keyword evidence="5" id="KW-0812">Transmembrane</keyword>
<reference evidence="7" key="1">
    <citation type="submission" date="2020-07" db="EMBL/GenBank/DDBJ databases">
        <title>Clarias magur genome sequencing, assembly and annotation.</title>
        <authorList>
            <person name="Kushwaha B."/>
            <person name="Kumar R."/>
            <person name="Das P."/>
            <person name="Joshi C.G."/>
            <person name="Kumar D."/>
            <person name="Nagpure N.S."/>
            <person name="Pandey M."/>
            <person name="Agarwal S."/>
            <person name="Srivastava S."/>
            <person name="Singh M."/>
            <person name="Sahoo L."/>
            <person name="Jayasankar P."/>
            <person name="Meher P.K."/>
            <person name="Koringa P.G."/>
            <person name="Iquebal M.A."/>
            <person name="Das S.P."/>
            <person name="Bit A."/>
            <person name="Patnaik S."/>
            <person name="Patel N."/>
            <person name="Shah T.M."/>
            <person name="Hinsu A."/>
            <person name="Jena J.K."/>
        </authorList>
    </citation>
    <scope>NUCLEOTIDE SEQUENCE</scope>
    <source>
        <strain evidence="7">CIFAMagur01</strain>
        <tissue evidence="7">Testis</tissue>
    </source>
</reference>
<feature type="region of interest" description="Disordered" evidence="4">
    <location>
        <begin position="299"/>
        <end position="324"/>
    </location>
</feature>
<keyword evidence="2" id="KW-0393">Immunoglobulin domain</keyword>
<dbReference type="Pfam" id="PF00129">
    <property type="entry name" value="MHC_I"/>
    <property type="match status" value="1"/>
</dbReference>
<feature type="domain" description="Ig-like" evidence="6">
    <location>
        <begin position="210"/>
        <end position="297"/>
    </location>
</feature>
<comment type="caution">
    <text evidence="7">The sequence shown here is derived from an EMBL/GenBank/DDBJ whole genome shotgun (WGS) entry which is preliminary data.</text>
</comment>
<dbReference type="PROSITE" id="PS50835">
    <property type="entry name" value="IG_LIKE"/>
    <property type="match status" value="1"/>
</dbReference>
<feature type="non-terminal residue" evidence="7">
    <location>
        <position position="1"/>
    </location>
</feature>
<feature type="compositionally biased region" description="Gly residues" evidence="4">
    <location>
        <begin position="302"/>
        <end position="324"/>
    </location>
</feature>
<dbReference type="GO" id="GO:0006955">
    <property type="term" value="P:immune response"/>
    <property type="evidence" value="ECO:0007669"/>
    <property type="project" value="TreeGrafter"/>
</dbReference>
<dbReference type="OrthoDB" id="8936120at2759"/>
<protein>
    <submittedName>
        <fullName evidence="7">MHC class I alpha chain</fullName>
    </submittedName>
</protein>
<dbReference type="Pfam" id="PF07654">
    <property type="entry name" value="C1-set"/>
    <property type="match status" value="1"/>
</dbReference>
<organism evidence="7 8">
    <name type="scientific">Clarias magur</name>
    <name type="common">Asian catfish</name>
    <name type="synonym">Macropteronotus magur</name>
    <dbReference type="NCBI Taxonomy" id="1594786"/>
    <lineage>
        <taxon>Eukaryota</taxon>
        <taxon>Metazoa</taxon>
        <taxon>Chordata</taxon>
        <taxon>Craniata</taxon>
        <taxon>Vertebrata</taxon>
        <taxon>Euteleostomi</taxon>
        <taxon>Actinopterygii</taxon>
        <taxon>Neopterygii</taxon>
        <taxon>Teleostei</taxon>
        <taxon>Ostariophysi</taxon>
        <taxon>Siluriformes</taxon>
        <taxon>Clariidae</taxon>
        <taxon>Clarias</taxon>
    </lineage>
</organism>
<keyword evidence="1" id="KW-0325">Glycoprotein</keyword>
<dbReference type="PROSITE" id="PS00290">
    <property type="entry name" value="IG_MHC"/>
    <property type="match status" value="1"/>
</dbReference>
<keyword evidence="5" id="KW-0472">Membrane</keyword>